<feature type="domain" description="HTH tetR-type" evidence="5">
    <location>
        <begin position="8"/>
        <end position="68"/>
    </location>
</feature>
<keyword evidence="7" id="KW-1185">Reference proteome</keyword>
<accession>A0A917T9C0</accession>
<dbReference type="Pfam" id="PF00440">
    <property type="entry name" value="TetR_N"/>
    <property type="match status" value="1"/>
</dbReference>
<dbReference type="PRINTS" id="PR00455">
    <property type="entry name" value="HTHTETR"/>
</dbReference>
<dbReference type="InterPro" id="IPR011075">
    <property type="entry name" value="TetR_C"/>
</dbReference>
<name>A0A917T9C0_9ACTN</name>
<evidence type="ECO:0000256" key="3">
    <source>
        <dbReference type="ARBA" id="ARBA00023163"/>
    </source>
</evidence>
<dbReference type="EMBL" id="BMPI01000005">
    <property type="protein sequence ID" value="GGM14378.1"/>
    <property type="molecule type" value="Genomic_DNA"/>
</dbReference>
<dbReference type="InterPro" id="IPR001647">
    <property type="entry name" value="HTH_TetR"/>
</dbReference>
<evidence type="ECO:0000256" key="4">
    <source>
        <dbReference type="PROSITE-ProRule" id="PRU00335"/>
    </source>
</evidence>
<dbReference type="InterPro" id="IPR009057">
    <property type="entry name" value="Homeodomain-like_sf"/>
</dbReference>
<protein>
    <submittedName>
        <fullName evidence="6">TetR family transcriptional regulator</fullName>
    </submittedName>
</protein>
<comment type="caution">
    <text evidence="6">The sequence shown here is derived from an EMBL/GenBank/DDBJ whole genome shotgun (WGS) entry which is preliminary data.</text>
</comment>
<evidence type="ECO:0000256" key="1">
    <source>
        <dbReference type="ARBA" id="ARBA00023015"/>
    </source>
</evidence>
<gene>
    <name evidence="6" type="ORF">GCM10007977_014330</name>
</gene>
<dbReference type="PANTHER" id="PTHR30055:SF149">
    <property type="entry name" value="TETR-FAMILY TRANSCRIPTIONAL REGULATOR"/>
    <property type="match status" value="1"/>
</dbReference>
<dbReference type="Gene3D" id="1.10.10.60">
    <property type="entry name" value="Homeodomain-like"/>
    <property type="match status" value="1"/>
</dbReference>
<evidence type="ECO:0000313" key="6">
    <source>
        <dbReference type="EMBL" id="GGM14378.1"/>
    </source>
</evidence>
<proteinExistence type="predicted"/>
<keyword evidence="1" id="KW-0805">Transcription regulation</keyword>
<feature type="DNA-binding region" description="H-T-H motif" evidence="4">
    <location>
        <begin position="31"/>
        <end position="50"/>
    </location>
</feature>
<organism evidence="6 7">
    <name type="scientific">Dactylosporangium sucinum</name>
    <dbReference type="NCBI Taxonomy" id="1424081"/>
    <lineage>
        <taxon>Bacteria</taxon>
        <taxon>Bacillati</taxon>
        <taxon>Actinomycetota</taxon>
        <taxon>Actinomycetes</taxon>
        <taxon>Micromonosporales</taxon>
        <taxon>Micromonosporaceae</taxon>
        <taxon>Dactylosporangium</taxon>
    </lineage>
</organism>
<dbReference type="InterPro" id="IPR050109">
    <property type="entry name" value="HTH-type_TetR-like_transc_reg"/>
</dbReference>
<sequence>MVATAPKQDRRVAICEAVFELLGEVGYDRMSMDAVAARARASKATIYRGWPNKPELVMDAIEHRYGGSMEPPDTGTLRGDLHALVSTACRLADGADGAVLTGLLTAATHNAELSQVMHRCVYETKHELYETMIKRAVERGELPEGSRSELLHEVLHAMVMSRRLWQTGSMDEEFATRLVDGVLLPVLRQGC</sequence>
<dbReference type="GO" id="GO:0000976">
    <property type="term" value="F:transcription cis-regulatory region binding"/>
    <property type="evidence" value="ECO:0007669"/>
    <property type="project" value="TreeGrafter"/>
</dbReference>
<dbReference type="SUPFAM" id="SSF46689">
    <property type="entry name" value="Homeodomain-like"/>
    <property type="match status" value="1"/>
</dbReference>
<dbReference type="AlphaFoldDB" id="A0A917T9C0"/>
<keyword evidence="2 4" id="KW-0238">DNA-binding</keyword>
<dbReference type="RefSeq" id="WP_190248903.1">
    <property type="nucleotide sequence ID" value="NZ_BMPI01000005.1"/>
</dbReference>
<dbReference type="PANTHER" id="PTHR30055">
    <property type="entry name" value="HTH-TYPE TRANSCRIPTIONAL REGULATOR RUTR"/>
    <property type="match status" value="1"/>
</dbReference>
<dbReference type="InterPro" id="IPR036271">
    <property type="entry name" value="Tet_transcr_reg_TetR-rel_C_sf"/>
</dbReference>
<evidence type="ECO:0000313" key="7">
    <source>
        <dbReference type="Proteomes" id="UP000642070"/>
    </source>
</evidence>
<dbReference type="Pfam" id="PF16859">
    <property type="entry name" value="TetR_C_11"/>
    <property type="match status" value="1"/>
</dbReference>
<dbReference type="SUPFAM" id="SSF48498">
    <property type="entry name" value="Tetracyclin repressor-like, C-terminal domain"/>
    <property type="match status" value="1"/>
</dbReference>
<dbReference type="GO" id="GO:0003700">
    <property type="term" value="F:DNA-binding transcription factor activity"/>
    <property type="evidence" value="ECO:0007669"/>
    <property type="project" value="TreeGrafter"/>
</dbReference>
<evidence type="ECO:0000256" key="2">
    <source>
        <dbReference type="ARBA" id="ARBA00023125"/>
    </source>
</evidence>
<reference evidence="6" key="2">
    <citation type="submission" date="2020-09" db="EMBL/GenBank/DDBJ databases">
        <authorList>
            <person name="Sun Q."/>
            <person name="Ohkuma M."/>
        </authorList>
    </citation>
    <scope>NUCLEOTIDE SEQUENCE</scope>
    <source>
        <strain evidence="6">JCM 19831</strain>
    </source>
</reference>
<reference evidence="6" key="1">
    <citation type="journal article" date="2014" name="Int. J. Syst. Evol. Microbiol.">
        <title>Complete genome sequence of Corynebacterium casei LMG S-19264T (=DSM 44701T), isolated from a smear-ripened cheese.</title>
        <authorList>
            <consortium name="US DOE Joint Genome Institute (JGI-PGF)"/>
            <person name="Walter F."/>
            <person name="Albersmeier A."/>
            <person name="Kalinowski J."/>
            <person name="Ruckert C."/>
        </authorList>
    </citation>
    <scope>NUCLEOTIDE SEQUENCE</scope>
    <source>
        <strain evidence="6">JCM 19831</strain>
    </source>
</reference>
<dbReference type="Proteomes" id="UP000642070">
    <property type="component" value="Unassembled WGS sequence"/>
</dbReference>
<evidence type="ECO:0000259" key="5">
    <source>
        <dbReference type="PROSITE" id="PS50977"/>
    </source>
</evidence>
<keyword evidence="3" id="KW-0804">Transcription</keyword>
<dbReference type="Gene3D" id="1.10.357.10">
    <property type="entry name" value="Tetracycline Repressor, domain 2"/>
    <property type="match status" value="1"/>
</dbReference>
<dbReference type="PROSITE" id="PS50977">
    <property type="entry name" value="HTH_TETR_2"/>
    <property type="match status" value="1"/>
</dbReference>